<keyword evidence="2" id="KW-0677">Repeat</keyword>
<dbReference type="Pfam" id="PF00400">
    <property type="entry name" value="WD40"/>
    <property type="match status" value="3"/>
</dbReference>
<dbReference type="PROSITE" id="PS00678">
    <property type="entry name" value="WD_REPEATS_1"/>
    <property type="match status" value="1"/>
</dbReference>
<dbReference type="PROSITE" id="PS50082">
    <property type="entry name" value="WD_REPEATS_2"/>
    <property type="match status" value="2"/>
</dbReference>
<dbReference type="SUPFAM" id="SSF50978">
    <property type="entry name" value="WD40 repeat-like"/>
    <property type="match status" value="1"/>
</dbReference>
<feature type="repeat" description="WD" evidence="3">
    <location>
        <begin position="397"/>
        <end position="433"/>
    </location>
</feature>
<dbReference type="PROSITE" id="PS50294">
    <property type="entry name" value="WD_REPEATS_REGION"/>
    <property type="match status" value="2"/>
</dbReference>
<dbReference type="Gene3D" id="2.130.10.10">
    <property type="entry name" value="YVTN repeat-like/Quinoprotein amine dehydrogenase"/>
    <property type="match status" value="1"/>
</dbReference>
<dbReference type="InterPro" id="IPR051488">
    <property type="entry name" value="WD_repeat_striatin"/>
</dbReference>
<sequence length="555" mass="60927">MLEFAVRQERAKASSSRAEQPESSLSNSIERQLVQNEEKRYLLSCLQRLNLNDSVKIKLKELITNDSQSSVNTVYRQNRNLYSSPQSANSKPPNVVLPCEQSSSKVNHEDTALDDIEDMDAFDALAELDSNIAQHVDSSASWKAKPSDDLPGDRKINSLMHSPRMAPDQMDLGNLAALVCENESSPVCNVRNALSNKAVLEAAVRAKVMDSIDGVILGSSPDTNLFNGTLEVSPLNSSNSSLNSIVSVIAAQQQDAAHALNWELRYTLRGHFDSIRQIVFHPSDTHVVTASEDCTLKIWNLAKSIQNKKSPCRDVEPVYTLHGHTAPVLTLDIWSPGTSIARLHKHGDHADAGAFGQPHCVIVSGSLDGSIKSWCLPQLNSLDPYEPFNPRYIGPRFKGHSSAVWAIRTLPKREQSFLSMSCDGDVRLWSLTSLLDHDLAAVNAYPFGSKGLRSSLPRYPEPITKSLHDYPISSWISSAPTALQLVAPTGTDRSFVCGFQSGDLCLVSLETGQLVSSSQPKTSGSKSRINASILKYNQAERSCLLKQDYFSIDIQ</sequence>
<accession>A0ABD2PXN0</accession>
<proteinExistence type="predicted"/>
<evidence type="ECO:0000256" key="3">
    <source>
        <dbReference type="PROSITE-ProRule" id="PRU00221"/>
    </source>
</evidence>
<keyword evidence="1 3" id="KW-0853">WD repeat</keyword>
<evidence type="ECO:0000256" key="1">
    <source>
        <dbReference type="ARBA" id="ARBA00022574"/>
    </source>
</evidence>
<evidence type="ECO:0000313" key="6">
    <source>
        <dbReference type="Proteomes" id="UP001626550"/>
    </source>
</evidence>
<dbReference type="Proteomes" id="UP001626550">
    <property type="component" value="Unassembled WGS sequence"/>
</dbReference>
<dbReference type="InterPro" id="IPR015943">
    <property type="entry name" value="WD40/YVTN_repeat-like_dom_sf"/>
</dbReference>
<organism evidence="5 6">
    <name type="scientific">Cichlidogyrus casuarinus</name>
    <dbReference type="NCBI Taxonomy" id="1844966"/>
    <lineage>
        <taxon>Eukaryota</taxon>
        <taxon>Metazoa</taxon>
        <taxon>Spiralia</taxon>
        <taxon>Lophotrochozoa</taxon>
        <taxon>Platyhelminthes</taxon>
        <taxon>Monogenea</taxon>
        <taxon>Monopisthocotylea</taxon>
        <taxon>Dactylogyridea</taxon>
        <taxon>Ancyrocephalidae</taxon>
        <taxon>Cichlidogyrus</taxon>
    </lineage>
</organism>
<evidence type="ECO:0000256" key="4">
    <source>
        <dbReference type="SAM" id="MobiDB-lite"/>
    </source>
</evidence>
<feature type="compositionally biased region" description="Polar residues" evidence="4">
    <location>
        <begin position="13"/>
        <end position="29"/>
    </location>
</feature>
<comment type="caution">
    <text evidence="5">The sequence shown here is derived from an EMBL/GenBank/DDBJ whole genome shotgun (WGS) entry which is preliminary data.</text>
</comment>
<dbReference type="EMBL" id="JBJKFK010001987">
    <property type="protein sequence ID" value="KAL3311848.1"/>
    <property type="molecule type" value="Genomic_DNA"/>
</dbReference>
<keyword evidence="6" id="KW-1185">Reference proteome</keyword>
<dbReference type="InterPro" id="IPR019775">
    <property type="entry name" value="WD40_repeat_CS"/>
</dbReference>
<dbReference type="AlphaFoldDB" id="A0ABD2PXN0"/>
<gene>
    <name evidence="5" type="primary">STRN3_2</name>
    <name evidence="5" type="ORF">Ciccas_009566</name>
</gene>
<reference evidence="5 6" key="1">
    <citation type="submission" date="2024-11" db="EMBL/GenBank/DDBJ databases">
        <title>Adaptive evolution of stress response genes in parasites aligns with host niche diversity.</title>
        <authorList>
            <person name="Hahn C."/>
            <person name="Resl P."/>
        </authorList>
    </citation>
    <scope>NUCLEOTIDE SEQUENCE [LARGE SCALE GENOMIC DNA]</scope>
    <source>
        <strain evidence="5">EGGRZ-B1_66</strain>
        <tissue evidence="5">Body</tissue>
    </source>
</reference>
<dbReference type="PANTHER" id="PTHR15653">
    <property type="entry name" value="STRIATIN"/>
    <property type="match status" value="1"/>
</dbReference>
<dbReference type="SMART" id="SM00320">
    <property type="entry name" value="WD40"/>
    <property type="match status" value="3"/>
</dbReference>
<feature type="region of interest" description="Disordered" evidence="4">
    <location>
        <begin position="1"/>
        <end position="29"/>
    </location>
</feature>
<dbReference type="InterPro" id="IPR036322">
    <property type="entry name" value="WD40_repeat_dom_sf"/>
</dbReference>
<dbReference type="InterPro" id="IPR020472">
    <property type="entry name" value="WD40_PAC1"/>
</dbReference>
<protein>
    <submittedName>
        <fullName evidence="5">Striatin-3</fullName>
    </submittedName>
</protein>
<name>A0ABD2PXN0_9PLAT</name>
<dbReference type="PRINTS" id="PR00320">
    <property type="entry name" value="GPROTEINBRPT"/>
</dbReference>
<feature type="repeat" description="WD" evidence="3">
    <location>
        <begin position="268"/>
        <end position="301"/>
    </location>
</feature>
<evidence type="ECO:0000256" key="2">
    <source>
        <dbReference type="ARBA" id="ARBA00022737"/>
    </source>
</evidence>
<evidence type="ECO:0000313" key="5">
    <source>
        <dbReference type="EMBL" id="KAL3311848.1"/>
    </source>
</evidence>
<dbReference type="InterPro" id="IPR001680">
    <property type="entry name" value="WD40_rpt"/>
</dbReference>
<feature type="compositionally biased region" description="Basic and acidic residues" evidence="4">
    <location>
        <begin position="1"/>
        <end position="12"/>
    </location>
</feature>
<dbReference type="PANTHER" id="PTHR15653:SF0">
    <property type="entry name" value="CONNECTOR OF KINASE TO AP-1, ISOFORM E"/>
    <property type="match status" value="1"/>
</dbReference>